<dbReference type="PANTHER" id="PTHR12591">
    <property type="entry name" value="GLUCOSE-6-PHOSPHATASE"/>
    <property type="match status" value="1"/>
</dbReference>
<feature type="transmembrane region" description="Helical" evidence="5">
    <location>
        <begin position="314"/>
        <end position="334"/>
    </location>
</feature>
<dbReference type="GO" id="GO:0006094">
    <property type="term" value="P:gluconeogenesis"/>
    <property type="evidence" value="ECO:0007669"/>
    <property type="project" value="TreeGrafter"/>
</dbReference>
<keyword evidence="3 5" id="KW-1133">Transmembrane helix</keyword>
<evidence type="ECO:0000256" key="2">
    <source>
        <dbReference type="ARBA" id="ARBA00022692"/>
    </source>
</evidence>
<feature type="transmembrane region" description="Helical" evidence="5">
    <location>
        <begin position="346"/>
        <end position="369"/>
    </location>
</feature>
<dbReference type="GO" id="GO:0004346">
    <property type="term" value="F:glucose-6-phosphatase activity"/>
    <property type="evidence" value="ECO:0007669"/>
    <property type="project" value="TreeGrafter"/>
</dbReference>
<evidence type="ECO:0000256" key="6">
    <source>
        <dbReference type="SAM" id="SignalP"/>
    </source>
</evidence>
<feature type="transmembrane region" description="Helical" evidence="5">
    <location>
        <begin position="186"/>
        <end position="206"/>
    </location>
</feature>
<evidence type="ECO:0000256" key="5">
    <source>
        <dbReference type="SAM" id="Phobius"/>
    </source>
</evidence>
<reference evidence="7" key="1">
    <citation type="submission" date="2023-03" db="EMBL/GenBank/DDBJ databases">
        <title>Chromosome-level genomes of two armyworms, Mythimna separata and Mythimna loreyi, provide insights into the biosynthesis and reception of sex pheromones.</title>
        <authorList>
            <person name="Zhao H."/>
        </authorList>
    </citation>
    <scope>NUCLEOTIDE SEQUENCE</scope>
    <source>
        <strain evidence="7">BeijingLab</strain>
        <tissue evidence="7">Pupa</tissue>
    </source>
</reference>
<evidence type="ECO:0000313" key="7">
    <source>
        <dbReference type="EMBL" id="KAJ8704494.1"/>
    </source>
</evidence>
<evidence type="ECO:0000256" key="4">
    <source>
        <dbReference type="ARBA" id="ARBA00023136"/>
    </source>
</evidence>
<feature type="transmembrane region" description="Helical" evidence="5">
    <location>
        <begin position="462"/>
        <end position="480"/>
    </location>
</feature>
<dbReference type="PANTHER" id="PTHR12591:SF0">
    <property type="entry name" value="FI19814P1"/>
    <property type="match status" value="1"/>
</dbReference>
<sequence length="497" mass="55001">MYPLFAAALCSVMLARLFVAAHFPHQCLIGALIGECLPTDSILFQQKVYCFNRKYYIWLWKHLMYPLFAAALCSVMLARLFVAALFPHQCLIGALIGAFLAPALCIYITDPFIWKYGVHATYASSAFLAPALCIYVTDPFIWKYGVHATYASSRAVACHVIGTVVTLLPIKLHVLTPRRLPSASALHLRAFLAPALCIYITDPFIWKYGVHATYASSRAMACHVIGTVVTLLPIKLHVLTSRRLPSASALHLRAFLAPALCIYITDPFIWKYGVHATYASSRAMACHVIGTVVTLLPIKLHVLTSRRLPSASALHLRAFLAPALCIYVTDPFIWKYGVHATYASSRAVACHVIGTVVTAVVAGATYAGLKLCGWDPHWTVKLAFRWCENPETIRVSTTPMYALVVSTGSLLGWALCVTPAVAEYRHYTKARSLIISLFSTGIILMGYQHIQDTMCKADAGRYYAMQFALAAFKPMLLLRVTPFLSMWPFRGTKIKAE</sequence>
<keyword evidence="6" id="KW-0732">Signal</keyword>
<feature type="transmembrane region" description="Helical" evidence="5">
    <location>
        <begin position="90"/>
        <end position="109"/>
    </location>
</feature>
<dbReference type="GO" id="GO:0051156">
    <property type="term" value="P:glucose 6-phosphate metabolic process"/>
    <property type="evidence" value="ECO:0007669"/>
    <property type="project" value="TreeGrafter"/>
</dbReference>
<feature type="transmembrane region" description="Helical" evidence="5">
    <location>
        <begin position="121"/>
        <end position="142"/>
    </location>
</feature>
<feature type="transmembrane region" description="Helical" evidence="5">
    <location>
        <begin position="63"/>
        <end position="83"/>
    </location>
</feature>
<dbReference type="GO" id="GO:0016020">
    <property type="term" value="C:membrane"/>
    <property type="evidence" value="ECO:0007669"/>
    <property type="project" value="UniProtKB-SubCell"/>
</dbReference>
<keyword evidence="4 5" id="KW-0472">Membrane</keyword>
<organism evidence="7 8">
    <name type="scientific">Mythimna separata</name>
    <name type="common">Oriental armyworm</name>
    <name type="synonym">Pseudaletia separata</name>
    <dbReference type="NCBI Taxonomy" id="271217"/>
    <lineage>
        <taxon>Eukaryota</taxon>
        <taxon>Metazoa</taxon>
        <taxon>Ecdysozoa</taxon>
        <taxon>Arthropoda</taxon>
        <taxon>Hexapoda</taxon>
        <taxon>Insecta</taxon>
        <taxon>Pterygota</taxon>
        <taxon>Neoptera</taxon>
        <taxon>Endopterygota</taxon>
        <taxon>Lepidoptera</taxon>
        <taxon>Glossata</taxon>
        <taxon>Ditrysia</taxon>
        <taxon>Noctuoidea</taxon>
        <taxon>Noctuidae</taxon>
        <taxon>Noctuinae</taxon>
        <taxon>Hadenini</taxon>
        <taxon>Mythimna</taxon>
    </lineage>
</organism>
<dbReference type="AlphaFoldDB" id="A0AAD7Y6V8"/>
<protein>
    <submittedName>
        <fullName evidence="7">Uncharacterized protein</fullName>
    </submittedName>
</protein>
<feature type="transmembrane region" description="Helical" evidence="5">
    <location>
        <begin position="218"/>
        <end position="238"/>
    </location>
</feature>
<feature type="transmembrane region" description="Helical" evidence="5">
    <location>
        <begin position="400"/>
        <end position="421"/>
    </location>
</feature>
<evidence type="ECO:0000313" key="8">
    <source>
        <dbReference type="Proteomes" id="UP001231518"/>
    </source>
</evidence>
<dbReference type="Proteomes" id="UP001231518">
    <property type="component" value="Chromosome 29"/>
</dbReference>
<keyword evidence="8" id="KW-1185">Reference proteome</keyword>
<comment type="caution">
    <text evidence="7">The sequence shown here is derived from an EMBL/GenBank/DDBJ whole genome shotgun (WGS) entry which is preliminary data.</text>
</comment>
<feature type="transmembrane region" description="Helical" evidence="5">
    <location>
        <begin position="154"/>
        <end position="174"/>
    </location>
</feature>
<name>A0AAD7Y6V8_MYTSE</name>
<dbReference type="EMBL" id="JARGEI010000031">
    <property type="protein sequence ID" value="KAJ8704494.1"/>
    <property type="molecule type" value="Genomic_DNA"/>
</dbReference>
<comment type="subcellular location">
    <subcellularLocation>
        <location evidence="1">Membrane</location>
        <topology evidence="1">Multi-pass membrane protein</topology>
    </subcellularLocation>
</comment>
<feature type="chain" id="PRO_5042168340" evidence="6">
    <location>
        <begin position="21"/>
        <end position="497"/>
    </location>
</feature>
<feature type="transmembrane region" description="Helical" evidence="5">
    <location>
        <begin position="282"/>
        <end position="302"/>
    </location>
</feature>
<feature type="transmembrane region" description="Helical" evidence="5">
    <location>
        <begin position="433"/>
        <end position="450"/>
    </location>
</feature>
<accession>A0AAD7Y6V8</accession>
<feature type="signal peptide" evidence="6">
    <location>
        <begin position="1"/>
        <end position="20"/>
    </location>
</feature>
<keyword evidence="2 5" id="KW-0812">Transmembrane</keyword>
<gene>
    <name evidence="7" type="ORF">PYW07_011682</name>
</gene>
<feature type="transmembrane region" description="Helical" evidence="5">
    <location>
        <begin position="250"/>
        <end position="270"/>
    </location>
</feature>
<proteinExistence type="predicted"/>
<evidence type="ECO:0000256" key="1">
    <source>
        <dbReference type="ARBA" id="ARBA00004141"/>
    </source>
</evidence>
<evidence type="ECO:0000256" key="3">
    <source>
        <dbReference type="ARBA" id="ARBA00022989"/>
    </source>
</evidence>